<accession>A0A434AV45</accession>
<dbReference type="Proteomes" id="UP000282985">
    <property type="component" value="Unassembled WGS sequence"/>
</dbReference>
<proteinExistence type="predicted"/>
<dbReference type="Pfam" id="PF02596">
    <property type="entry name" value="DUF169"/>
    <property type="match status" value="1"/>
</dbReference>
<evidence type="ECO:0008006" key="3">
    <source>
        <dbReference type="Google" id="ProtNLM"/>
    </source>
</evidence>
<name>A0A434AV45_9BACT</name>
<keyword evidence="2" id="KW-1185">Reference proteome</keyword>
<dbReference type="OrthoDB" id="9779322at2"/>
<gene>
    <name evidence="1" type="ORF">DLK05_08455</name>
</gene>
<comment type="caution">
    <text evidence="1">The sequence shown here is derived from an EMBL/GenBank/DDBJ whole genome shotgun (WGS) entry which is preliminary data.</text>
</comment>
<dbReference type="AlphaFoldDB" id="A0A434AV45"/>
<sequence>MKEGLQDDFLNKWQKYFDEKAELPIAFWFSEDRIQKEEIVSKSWNCLIGLLHKIRHGKSASFSVYSIGCGGGKCYCGFADRPEGLNVFLSTGKERYLKNPEIAQKAIDAFPVFKAPAKYICFKRWDRLTEEDNPDVVIFFATPDVLSGLFTLANYDQEGPFVNIAPFSAGCGSIISYPYQESKKDKQKTILGMFDVSARPYVPENSLSFAVPMKKFESMIDNMDESFLTTDDWKKVQKRISK</sequence>
<dbReference type="EMBL" id="RJJX01000009">
    <property type="protein sequence ID" value="RUT78347.1"/>
    <property type="molecule type" value="Genomic_DNA"/>
</dbReference>
<dbReference type="InterPro" id="IPR003748">
    <property type="entry name" value="DUF169"/>
</dbReference>
<organism evidence="1 2">
    <name type="scientific">Ancylomarina longa</name>
    <dbReference type="NCBI Taxonomy" id="2487017"/>
    <lineage>
        <taxon>Bacteria</taxon>
        <taxon>Pseudomonadati</taxon>
        <taxon>Bacteroidota</taxon>
        <taxon>Bacteroidia</taxon>
        <taxon>Marinilabiliales</taxon>
        <taxon>Marinifilaceae</taxon>
        <taxon>Ancylomarina</taxon>
    </lineage>
</organism>
<dbReference type="RefSeq" id="WP_127343553.1">
    <property type="nucleotide sequence ID" value="NZ_RJJX01000009.1"/>
</dbReference>
<evidence type="ECO:0000313" key="1">
    <source>
        <dbReference type="EMBL" id="RUT78347.1"/>
    </source>
</evidence>
<protein>
    <recommendedName>
        <fullName evidence="3">DUF169 domain-containing protein</fullName>
    </recommendedName>
</protein>
<reference evidence="1 2" key="1">
    <citation type="submission" date="2018-11" db="EMBL/GenBank/DDBJ databases">
        <title>Parancylomarina longa gen. nov., sp. nov., isolated from sediments of southern Okinawa.</title>
        <authorList>
            <person name="Fu T."/>
        </authorList>
    </citation>
    <scope>NUCLEOTIDE SEQUENCE [LARGE SCALE GENOMIC DNA]</scope>
    <source>
        <strain evidence="1 2">T3-2 S1-C</strain>
    </source>
</reference>
<evidence type="ECO:0000313" key="2">
    <source>
        <dbReference type="Proteomes" id="UP000282985"/>
    </source>
</evidence>